<dbReference type="KEGG" id="aaa:Acav_3443"/>
<evidence type="ECO:0000313" key="3">
    <source>
        <dbReference type="Proteomes" id="UP000002482"/>
    </source>
</evidence>
<reference evidence="2" key="1">
    <citation type="submission" date="2011-02" db="EMBL/GenBank/DDBJ databases">
        <title>Complete sequence of Acidovorax avenae subsp. avenae ATCC 19860.</title>
        <authorList>
            <consortium name="US DOE Joint Genome Institute"/>
            <person name="Lucas S."/>
            <person name="Copeland A."/>
            <person name="Lapidus A."/>
            <person name="Cheng J.-F."/>
            <person name="Goodwin L."/>
            <person name="Pitluck S."/>
            <person name="Chertkov O."/>
            <person name="Held B."/>
            <person name="Detter J.C."/>
            <person name="Han C."/>
            <person name="Tapia R."/>
            <person name="Land M."/>
            <person name="Hauser L."/>
            <person name="Kyrpides N."/>
            <person name="Ivanova N."/>
            <person name="Ovchinnikova G."/>
            <person name="Pagani I."/>
            <person name="Gordon S."/>
            <person name="Woyke T."/>
        </authorList>
    </citation>
    <scope>NUCLEOTIDE SEQUENCE</scope>
    <source>
        <strain evidence="2">ATCC 19860</strain>
    </source>
</reference>
<dbReference type="HOGENOM" id="CLU_784418_0_0_4"/>
<gene>
    <name evidence="2" type="ordered locus">Acav_3443</name>
</gene>
<proteinExistence type="predicted"/>
<dbReference type="RefSeq" id="WP_013595830.1">
    <property type="nucleotide sequence ID" value="NC_015138.1"/>
</dbReference>
<dbReference type="GeneID" id="34236370"/>
<organism evidence="2 3">
    <name type="scientific">Paracidovorax avenae (strain ATCC 19860 / DSM 7227 / CCUG 15838 / JCM 20985 / LMG 2117 / NCPPB 1011)</name>
    <name type="common">Acidovorax avenae</name>
    <dbReference type="NCBI Taxonomy" id="643561"/>
    <lineage>
        <taxon>Bacteria</taxon>
        <taxon>Pseudomonadati</taxon>
        <taxon>Pseudomonadota</taxon>
        <taxon>Betaproteobacteria</taxon>
        <taxon>Burkholderiales</taxon>
        <taxon>Comamonadaceae</taxon>
        <taxon>Paracidovorax</taxon>
    </lineage>
</organism>
<dbReference type="AlphaFoldDB" id="F0QAV6"/>
<name>F0QAV6_PARA1</name>
<evidence type="ECO:0000256" key="1">
    <source>
        <dbReference type="SAM" id="SignalP"/>
    </source>
</evidence>
<evidence type="ECO:0008006" key="4">
    <source>
        <dbReference type="Google" id="ProtNLM"/>
    </source>
</evidence>
<protein>
    <recommendedName>
        <fullName evidence="4">Lipoprotein</fullName>
    </recommendedName>
</protein>
<sequence length="353" mass="35061">MNALAMTRRAAALALTACLAACGGGGGGGDVFGGGGNGGGGGGVDGGGNGGGNGGGGGGNGGGGTTPAQVTGQYIAQPAASGAALLAAMNDQGSRGYAYLSAMVTGGSAQNDFYVTDTAHSNSRLTYETVAQAESGDGLVAQLNQQGARGFVFKGPYMSGDGPGISLLTVRDAARGATYSYERQAISGSLGSDAFQAQLNAEGARGFRLVGPIGAGQDSFNLYAKDSSATTYSYTVIPVSGSGGMASGDALRQRLNEQGAQGGFYLGAFSLQGGAIAQVFEKSSAQNGPVEYDLSAVNLQQTTDQKLAAMNQRAAQGFFFVSDLSTDDSSSYTLSARNAASLRSPLVGVTFPN</sequence>
<dbReference type="OrthoDB" id="8998138at2"/>
<feature type="chain" id="PRO_5003257187" description="Lipoprotein" evidence="1">
    <location>
        <begin position="21"/>
        <end position="353"/>
    </location>
</feature>
<accession>F0QAV6</accession>
<evidence type="ECO:0000313" key="2">
    <source>
        <dbReference type="EMBL" id="ADX47344.1"/>
    </source>
</evidence>
<keyword evidence="3" id="KW-1185">Reference proteome</keyword>
<dbReference type="Proteomes" id="UP000002482">
    <property type="component" value="Chromosome"/>
</dbReference>
<feature type="signal peptide" evidence="1">
    <location>
        <begin position="1"/>
        <end position="20"/>
    </location>
</feature>
<dbReference type="EMBL" id="CP002521">
    <property type="protein sequence ID" value="ADX47344.1"/>
    <property type="molecule type" value="Genomic_DNA"/>
</dbReference>
<keyword evidence="1" id="KW-0732">Signal</keyword>